<dbReference type="RefSeq" id="XP_022300979.1">
    <property type="nucleotide sequence ID" value="XM_022445271.1"/>
</dbReference>
<keyword evidence="2" id="KW-0479">Metal-binding</keyword>
<dbReference type="InterPro" id="IPR019786">
    <property type="entry name" value="Zinc_finger_PHD-type_CS"/>
</dbReference>
<comment type="subcellular location">
    <subcellularLocation>
        <location evidence="1">Nucleus</location>
    </subcellularLocation>
</comment>
<feature type="compositionally biased region" description="Polar residues" evidence="12">
    <location>
        <begin position="916"/>
        <end position="928"/>
    </location>
</feature>
<dbReference type="InterPro" id="IPR001965">
    <property type="entry name" value="Znf_PHD"/>
</dbReference>
<evidence type="ECO:0000256" key="12">
    <source>
        <dbReference type="SAM" id="MobiDB-lite"/>
    </source>
</evidence>
<evidence type="ECO:0000256" key="4">
    <source>
        <dbReference type="ARBA" id="ARBA00022771"/>
    </source>
</evidence>
<dbReference type="GO" id="GO:0005524">
    <property type="term" value="F:ATP binding"/>
    <property type="evidence" value="ECO:0007669"/>
    <property type="project" value="UniProtKB-UniRule"/>
</dbReference>
<keyword evidence="4 10" id="KW-0863">Zinc-finger</keyword>
<feature type="compositionally biased region" description="Polar residues" evidence="12">
    <location>
        <begin position="710"/>
        <end position="721"/>
    </location>
</feature>
<dbReference type="FunFam" id="1.10.510.10:FF:000100">
    <property type="entry name" value="inhibitor of nuclear factor kappa-B kinase subunit epsilon"/>
    <property type="match status" value="1"/>
</dbReference>
<dbReference type="Gene3D" id="1.10.20.10">
    <property type="entry name" value="Histone, subunit A"/>
    <property type="match status" value="1"/>
</dbReference>
<feature type="compositionally biased region" description="Basic and acidic residues" evidence="12">
    <location>
        <begin position="274"/>
        <end position="292"/>
    </location>
</feature>
<evidence type="ECO:0000259" key="14">
    <source>
        <dbReference type="PROSITE" id="PS50016"/>
    </source>
</evidence>
<keyword evidence="15" id="KW-1185">Reference proteome</keyword>
<keyword evidence="7" id="KW-0805">Transcription regulation</keyword>
<evidence type="ECO:0000256" key="7">
    <source>
        <dbReference type="ARBA" id="ARBA00023015"/>
    </source>
</evidence>
<keyword evidence="3 11" id="KW-0547">Nucleotide-binding</keyword>
<evidence type="ECO:0000256" key="3">
    <source>
        <dbReference type="ARBA" id="ARBA00022741"/>
    </source>
</evidence>
<organism evidence="15 16">
    <name type="scientific">Crassostrea virginica</name>
    <name type="common">Eastern oyster</name>
    <dbReference type="NCBI Taxonomy" id="6565"/>
    <lineage>
        <taxon>Eukaryota</taxon>
        <taxon>Metazoa</taxon>
        <taxon>Spiralia</taxon>
        <taxon>Lophotrochozoa</taxon>
        <taxon>Mollusca</taxon>
        <taxon>Bivalvia</taxon>
        <taxon>Autobranchia</taxon>
        <taxon>Pteriomorphia</taxon>
        <taxon>Ostreida</taxon>
        <taxon>Ostreoidea</taxon>
        <taxon>Ostreidae</taxon>
        <taxon>Crassostrea</taxon>
    </lineage>
</organism>
<feature type="compositionally biased region" description="Basic and acidic residues" evidence="12">
    <location>
        <begin position="677"/>
        <end position="694"/>
    </location>
</feature>
<dbReference type="InterPro" id="IPR006565">
    <property type="entry name" value="BTP"/>
</dbReference>
<dbReference type="Pfam" id="PF00628">
    <property type="entry name" value="PHD"/>
    <property type="match status" value="1"/>
</dbReference>
<feature type="compositionally biased region" description="Basic residues" evidence="12">
    <location>
        <begin position="344"/>
        <end position="359"/>
    </location>
</feature>
<dbReference type="InterPro" id="IPR017956">
    <property type="entry name" value="AT_hook_DNA-bd_motif"/>
</dbReference>
<dbReference type="PROSITE" id="PS00107">
    <property type="entry name" value="PROTEIN_KINASE_ATP"/>
    <property type="match status" value="1"/>
</dbReference>
<dbReference type="Gene3D" id="1.10.510.10">
    <property type="entry name" value="Transferase(Phosphotransferase) domain 1"/>
    <property type="match status" value="1"/>
</dbReference>
<dbReference type="PROSITE" id="PS00108">
    <property type="entry name" value="PROTEIN_KINASE_ST"/>
    <property type="match status" value="1"/>
</dbReference>
<evidence type="ECO:0000256" key="1">
    <source>
        <dbReference type="ARBA" id="ARBA00004123"/>
    </source>
</evidence>
<feature type="region of interest" description="Disordered" evidence="12">
    <location>
        <begin position="493"/>
        <end position="1036"/>
    </location>
</feature>
<feature type="compositionally biased region" description="Basic and acidic residues" evidence="12">
    <location>
        <begin position="638"/>
        <end position="659"/>
    </location>
</feature>
<dbReference type="SUPFAM" id="SSF57903">
    <property type="entry name" value="FYVE/PHD zinc finger"/>
    <property type="match status" value="1"/>
</dbReference>
<dbReference type="InterPro" id="IPR011011">
    <property type="entry name" value="Znf_FYVE_PHD"/>
</dbReference>
<feature type="compositionally biased region" description="Pro residues" evidence="12">
    <location>
        <begin position="848"/>
        <end position="892"/>
    </location>
</feature>
<evidence type="ECO:0000259" key="13">
    <source>
        <dbReference type="PROSITE" id="PS50011"/>
    </source>
</evidence>
<feature type="region of interest" description="Disordered" evidence="12">
    <location>
        <begin position="420"/>
        <end position="476"/>
    </location>
</feature>
<dbReference type="GeneID" id="111109188"/>
<feature type="compositionally biased region" description="Polar residues" evidence="12">
    <location>
        <begin position="144"/>
        <end position="160"/>
    </location>
</feature>
<dbReference type="CDD" id="cd15522">
    <property type="entry name" value="PHD_TAF3"/>
    <property type="match status" value="1"/>
</dbReference>
<dbReference type="GO" id="GO:0004672">
    <property type="term" value="F:protein kinase activity"/>
    <property type="evidence" value="ECO:0007669"/>
    <property type="project" value="InterPro"/>
</dbReference>
<feature type="domain" description="PHD-type" evidence="14">
    <location>
        <begin position="1061"/>
        <end position="1111"/>
    </location>
</feature>
<evidence type="ECO:0000313" key="16">
    <source>
        <dbReference type="RefSeq" id="XP_022300979.1"/>
    </source>
</evidence>
<protein>
    <submittedName>
        <fullName evidence="16">Uncharacterized protein LOC111109188</fullName>
    </submittedName>
</protein>
<feature type="compositionally biased region" description="Polar residues" evidence="12">
    <location>
        <begin position="986"/>
        <end position="998"/>
    </location>
</feature>
<feature type="compositionally biased region" description="Pro residues" evidence="12">
    <location>
        <begin position="826"/>
        <end position="840"/>
    </location>
</feature>
<accession>A0A8B8BDX1</accession>
<evidence type="ECO:0000256" key="8">
    <source>
        <dbReference type="ARBA" id="ARBA00023163"/>
    </source>
</evidence>
<evidence type="ECO:0000256" key="5">
    <source>
        <dbReference type="ARBA" id="ARBA00022833"/>
    </source>
</evidence>
<evidence type="ECO:0000256" key="10">
    <source>
        <dbReference type="PROSITE-ProRule" id="PRU00146"/>
    </source>
</evidence>
<name>A0A8B8BDX1_CRAVI</name>
<feature type="compositionally biased region" description="Basic and acidic residues" evidence="12">
    <location>
        <begin position="503"/>
        <end position="513"/>
    </location>
</feature>
<feature type="compositionally biased region" description="Basic and acidic residues" evidence="12">
    <location>
        <begin position="383"/>
        <end position="400"/>
    </location>
</feature>
<dbReference type="InterPro" id="IPR013083">
    <property type="entry name" value="Znf_RING/FYVE/PHD"/>
</dbReference>
<reference evidence="16" key="1">
    <citation type="submission" date="2025-08" db="UniProtKB">
        <authorList>
            <consortium name="RefSeq"/>
        </authorList>
    </citation>
    <scope>IDENTIFICATION</scope>
    <source>
        <tissue evidence="16">Whole sample</tissue>
    </source>
</reference>
<proteinExistence type="predicted"/>
<gene>
    <name evidence="16" type="primary">LOC111109188</name>
</gene>
<dbReference type="SUPFAM" id="SSF56112">
    <property type="entry name" value="Protein kinase-like (PK-like)"/>
    <property type="match status" value="1"/>
</dbReference>
<evidence type="ECO:0000256" key="2">
    <source>
        <dbReference type="ARBA" id="ARBA00022723"/>
    </source>
</evidence>
<dbReference type="PROSITE" id="PS50011">
    <property type="entry name" value="PROTEIN_KINASE_DOM"/>
    <property type="match status" value="1"/>
</dbReference>
<dbReference type="GO" id="GO:0003677">
    <property type="term" value="F:DNA binding"/>
    <property type="evidence" value="ECO:0007669"/>
    <property type="project" value="InterPro"/>
</dbReference>
<dbReference type="PROSITE" id="PS01359">
    <property type="entry name" value="ZF_PHD_1"/>
    <property type="match status" value="1"/>
</dbReference>
<feature type="binding site" evidence="11">
    <location>
        <position position="1188"/>
    </location>
    <ligand>
        <name>ATP</name>
        <dbReference type="ChEBI" id="CHEBI:30616"/>
    </ligand>
</feature>
<dbReference type="GO" id="GO:0046982">
    <property type="term" value="F:protein heterodimerization activity"/>
    <property type="evidence" value="ECO:0007669"/>
    <property type="project" value="InterPro"/>
</dbReference>
<dbReference type="GO" id="GO:0045944">
    <property type="term" value="P:positive regulation of transcription by RNA polymerase II"/>
    <property type="evidence" value="ECO:0007669"/>
    <property type="project" value="TreeGrafter"/>
</dbReference>
<dbReference type="KEGG" id="cvn:111109188"/>
<sequence length="1861" mass="207848">MSEEYCQSILRIALAQICQSVGWNAAQSTPLELLTDVMGRYMLQLAKVTHRYAEQFGRTDPNLDDVGLAFRNMGVSISELEEYIRHVEPLPFAHEIVQFPAPKKCNLQIPNPSHKELQTREEHIEDYMPLLYPTPEDEVDNETDQSQSQAEGLTATTDQGQPGVGGQAEVADGSNLTVPGEKRVMTSPLEGSLPKKRLRLTNSMLPEEAMHSQYEMKSVAFTNTGDLTPTKGGKLPDARTPPQGFKKTAHDKPSVAKIFTKEKGETRPTTPLSRPEKGADNAETGGKEKSQSLEEIMIYPDGTSKKVTEQKEDEVSDAESLSKLSIVSSKSKKKITSSSLQVPPKKKKGRPRSRSKSPRAPKSPGQGKSPAQTGGSPRGRGRPPKDKSQLKTQEKKKKDATNVPVLSTMEEMFASEVLDLSRKPAPAVAPTPKDSVEKKTSDTDLPLDLSKGKDAGAKSIRGRGRPPLSPEKKRAREMNIDLCIEAVLKRTCEEGEGEEEAMEKEVKAEKISEPADSNQEDTNPAIEDSVDAPQPSVSVKKEMIEDSTPMFELPAEQKKKKKEKTQKQKDEVPRDDVRDKLKDKLKVKDIAGENIKKEPQETEPPNVYDFPESPPKPQEQIKKEVSLSPQKMFSVEFVENREGEKVKEKSKDKERSKEHKEKKKEKKRDKEKKKKNKDKDREKERKKDKEKIKEPGYIPNVSKLKIRIGSSPSSTTVNYMSEGSLKSPPNDSAQNSPRPELKLVIKALPPLSDRGSASPQSRGGSTPREIEKERKKEKKREKERKRESKTASPHPAVKQETMDQPLFAPIPLSRQQTPFSSSPSKSPTPPPPKKPSPPGLFSPFIKTPTPPPRKTPTPPPPKKAPTPPPARKSPTPPPIKVPTPVPPRPPTPETDFEPDSDHETEVMRDDEEMQRFTPSPASTRKTFTPSPSNSPLRSPSAESLTSYARSKSNSQSPVRTPSPGRSPTPQRSPPPSPTPSPYRASVSPSNTKPSTPGHLTSRSPSPSSPSPSPTPRAIKSEVIPPMPPPSMPGASAAKAGVQRTVIAETVTTFYDESGQKVWICPACKMPDDGSPMIGCDICDDWYHWPCVGVKEEPAEEESWYCSKCMGRSKKPAKRGRGRGRGRGPGRGKKKMMRETTNGRQKMADTLVQCTSGYIYRVADRIGQGGFSNVYRGVHKSTGGVYALKVPKSDNIVQELEREILALTSLRHMNIVRLFSIQNEVASGRTVFVMECCSRGSLLSLLEEPENHLGLHDPDIITLLSHLASALTYLTSVGFVHRDIKPGNILVSETEVGSKIFKLSDFGSSKHVQETGEYESLTGTEEYLHPQLYERAFIDRTVGGKFTSAADLWSLGATIAHAILGEVPFRPFEGTRKNRNEMFIMISRKPDMALFGRQNTSNGPIQYYNEFPHNCNISFGFRHYLEVIIRGLLRPNTSQWTLDTFTREADHVARLVPYTVLLPGSLMMCARYSDPHQRNGSFLKSMSGVQDGKTETNPRIFYDGRFLGDSVTFSNVVTSLPVTSKERPFVVMSLQEISTQSLDWLSPPVNLSSRSPPNRPDDRKQVKGQVTTAWTFLSTTENVLKTFCCLRQSFQAQVDTLVNTCTQYECKLHGFSDVISADSDRLSLCQKLPLDPSMADYVTSRRQHALQMKNQIGKLKQEISNGLAQLRSAVACLQDTSSWNTHESRIRTLKEKARRHFDVIDKIWKQVRDRKLGNVSEGENIIRQAERLQWESLSRSVECDWQSDFIPYTKEIVSHVKSWIRKYWVCQEHLNTIAAKLTMIEKVRRKFTEDIIFVSTYTLKPTDLIHRTREITTSDILQEHKSNTDRLINLMSDIENLTLKEGRSLDDSVDDNDASLFG</sequence>
<keyword evidence="5" id="KW-0862">Zinc</keyword>
<dbReference type="SMART" id="SM00220">
    <property type="entry name" value="S_TKc"/>
    <property type="match status" value="1"/>
</dbReference>
<dbReference type="GO" id="GO:0008270">
    <property type="term" value="F:zinc ion binding"/>
    <property type="evidence" value="ECO:0007669"/>
    <property type="project" value="UniProtKB-KW"/>
</dbReference>
<dbReference type="OrthoDB" id="436852at2759"/>
<dbReference type="InterPro" id="IPR019787">
    <property type="entry name" value="Znf_PHD-finger"/>
</dbReference>
<feature type="region of interest" description="Disordered" evidence="12">
    <location>
        <begin position="225"/>
        <end position="406"/>
    </location>
</feature>
<feature type="compositionally biased region" description="Basic residues" evidence="12">
    <location>
        <begin position="1111"/>
        <end position="1135"/>
    </location>
</feature>
<dbReference type="SMART" id="SM00249">
    <property type="entry name" value="PHD"/>
    <property type="match status" value="1"/>
</dbReference>
<feature type="compositionally biased region" description="Low complexity" evidence="12">
    <location>
        <begin position="929"/>
        <end position="940"/>
    </location>
</feature>
<feature type="compositionally biased region" description="Pro residues" evidence="12">
    <location>
        <begin position="964"/>
        <end position="980"/>
    </location>
</feature>
<feature type="region of interest" description="Disordered" evidence="12">
    <location>
        <begin position="1111"/>
        <end position="1140"/>
    </location>
</feature>
<keyword evidence="9" id="KW-0539">Nucleus</keyword>
<dbReference type="GO" id="GO:0005669">
    <property type="term" value="C:transcription factor TFIID complex"/>
    <property type="evidence" value="ECO:0007669"/>
    <property type="project" value="TreeGrafter"/>
</dbReference>
<dbReference type="InterPro" id="IPR000719">
    <property type="entry name" value="Prot_kinase_dom"/>
</dbReference>
<dbReference type="InterPro" id="IPR009072">
    <property type="entry name" value="Histone-fold"/>
</dbReference>
<dbReference type="PANTHER" id="PTHR46452">
    <property type="entry name" value="TRANSCRIPTION INITIATION FACTOR TFIID SUBUNIT 3"/>
    <property type="match status" value="1"/>
</dbReference>
<evidence type="ECO:0000313" key="15">
    <source>
        <dbReference type="Proteomes" id="UP000694844"/>
    </source>
</evidence>
<dbReference type="Proteomes" id="UP000694844">
    <property type="component" value="Chromosome 8"/>
</dbReference>
<feature type="compositionally biased region" description="Polar residues" evidence="12">
    <location>
        <begin position="941"/>
        <end position="955"/>
    </location>
</feature>
<dbReference type="PRINTS" id="PR01217">
    <property type="entry name" value="PRICHEXTENSN"/>
</dbReference>
<dbReference type="InterPro" id="IPR008271">
    <property type="entry name" value="Ser/Thr_kinase_AS"/>
</dbReference>
<evidence type="ECO:0000256" key="6">
    <source>
        <dbReference type="ARBA" id="ARBA00022840"/>
    </source>
</evidence>
<dbReference type="InterPro" id="IPR011009">
    <property type="entry name" value="Kinase-like_dom_sf"/>
</dbReference>
<evidence type="ECO:0000256" key="9">
    <source>
        <dbReference type="ARBA" id="ARBA00023242"/>
    </source>
</evidence>
<feature type="compositionally biased region" description="Polar residues" evidence="12">
    <location>
        <begin position="727"/>
        <end position="737"/>
    </location>
</feature>
<dbReference type="CDD" id="cd22916">
    <property type="entry name" value="HFD_TAF3"/>
    <property type="match status" value="1"/>
</dbReference>
<evidence type="ECO:0000256" key="11">
    <source>
        <dbReference type="PROSITE-ProRule" id="PRU10141"/>
    </source>
</evidence>
<dbReference type="Pfam" id="PF00069">
    <property type="entry name" value="Pkinase"/>
    <property type="match status" value="1"/>
</dbReference>
<keyword evidence="8" id="KW-0804">Transcription</keyword>
<dbReference type="InterPro" id="IPR017441">
    <property type="entry name" value="Protein_kinase_ATP_BS"/>
</dbReference>
<dbReference type="GO" id="GO:0002039">
    <property type="term" value="F:p53 binding"/>
    <property type="evidence" value="ECO:0007669"/>
    <property type="project" value="TreeGrafter"/>
</dbReference>
<feature type="domain" description="Protein kinase" evidence="13">
    <location>
        <begin position="1159"/>
        <end position="1453"/>
    </location>
</feature>
<keyword evidence="6 11" id="KW-0067">ATP-binding</keyword>
<dbReference type="SMART" id="SM00576">
    <property type="entry name" value="BTP"/>
    <property type="match status" value="1"/>
</dbReference>
<dbReference type="Gene3D" id="3.30.200.20">
    <property type="entry name" value="Phosphorylase Kinase, domain 1"/>
    <property type="match status" value="1"/>
</dbReference>
<dbReference type="PANTHER" id="PTHR46452:SF1">
    <property type="entry name" value="TRANSCRIPTION INITIATION FACTOR TFIID SUBUNIT 3"/>
    <property type="match status" value="1"/>
</dbReference>
<dbReference type="PROSITE" id="PS50016">
    <property type="entry name" value="ZF_PHD_2"/>
    <property type="match status" value="1"/>
</dbReference>
<feature type="compositionally biased region" description="Basic and acidic residues" evidence="12">
    <location>
        <begin position="248"/>
        <end position="266"/>
    </location>
</feature>
<dbReference type="Gene3D" id="3.30.40.10">
    <property type="entry name" value="Zinc/RING finger domain, C3HC4 (zinc finger)"/>
    <property type="match status" value="1"/>
</dbReference>
<dbReference type="Pfam" id="PF07524">
    <property type="entry name" value="Bromo_TP"/>
    <property type="match status" value="1"/>
</dbReference>
<dbReference type="SMART" id="SM00384">
    <property type="entry name" value="AT_hook"/>
    <property type="match status" value="3"/>
</dbReference>
<feature type="region of interest" description="Disordered" evidence="12">
    <location>
        <begin position="133"/>
        <end position="196"/>
    </location>
</feature>
<feature type="compositionally biased region" description="Basic residues" evidence="12">
    <location>
        <begin position="660"/>
        <end position="676"/>
    </location>
</feature>
<feature type="compositionally biased region" description="Basic and acidic residues" evidence="12">
    <location>
        <begin position="565"/>
        <end position="600"/>
    </location>
</feature>
<feature type="compositionally biased region" description="Polar residues" evidence="12">
    <location>
        <begin position="755"/>
        <end position="764"/>
    </location>
</feature>